<proteinExistence type="predicted"/>
<gene>
    <name evidence="1" type="ORF">GCM10011339_40810</name>
</gene>
<dbReference type="RefSeq" id="WP_137404109.1">
    <property type="nucleotide sequence ID" value="NZ_BMIU01000028.1"/>
</dbReference>
<dbReference type="Proteomes" id="UP000647339">
    <property type="component" value="Unassembled WGS sequence"/>
</dbReference>
<organism evidence="1 2">
    <name type="scientific">Echinicola rosea</name>
    <dbReference type="NCBI Taxonomy" id="1807691"/>
    <lineage>
        <taxon>Bacteria</taxon>
        <taxon>Pseudomonadati</taxon>
        <taxon>Bacteroidota</taxon>
        <taxon>Cytophagia</taxon>
        <taxon>Cytophagales</taxon>
        <taxon>Cyclobacteriaceae</taxon>
        <taxon>Echinicola</taxon>
    </lineage>
</organism>
<evidence type="ECO:0000313" key="1">
    <source>
        <dbReference type="EMBL" id="GGF48079.1"/>
    </source>
</evidence>
<protein>
    <recommendedName>
        <fullName evidence="3">DUF3137 domain-containing protein</fullName>
    </recommendedName>
</protein>
<accession>A0ABQ1VBQ2</accession>
<keyword evidence="2" id="KW-1185">Reference proteome</keyword>
<sequence length="191" mass="22888">MNWRKIDDNWKSFVGDYDLKEESGENNYFYGKQELYKATEDFQGFRVYYENKFNKSAELGLSFRVGHRLTMVSLIKLDKKWRMTVERKSLWKRIFNSTDKLMVESTDRSVIGIIPLEKIEKVTSYLPDLKLSIKEFDRYQNEQIPFGQTVLMIESKYQPQELEQLTKPRELMTFILEKLKMNNKIKPVNDN</sequence>
<comment type="caution">
    <text evidence="1">The sequence shown here is derived from an EMBL/GenBank/DDBJ whole genome shotgun (WGS) entry which is preliminary data.</text>
</comment>
<evidence type="ECO:0008006" key="3">
    <source>
        <dbReference type="Google" id="ProtNLM"/>
    </source>
</evidence>
<reference evidence="2" key="1">
    <citation type="journal article" date="2019" name="Int. J. Syst. Evol. Microbiol.">
        <title>The Global Catalogue of Microorganisms (GCM) 10K type strain sequencing project: providing services to taxonomists for standard genome sequencing and annotation.</title>
        <authorList>
            <consortium name="The Broad Institute Genomics Platform"/>
            <consortium name="The Broad Institute Genome Sequencing Center for Infectious Disease"/>
            <person name="Wu L."/>
            <person name="Ma J."/>
        </authorList>
    </citation>
    <scope>NUCLEOTIDE SEQUENCE [LARGE SCALE GENOMIC DNA]</scope>
    <source>
        <strain evidence="2">CGMCC 1.15407</strain>
    </source>
</reference>
<dbReference type="EMBL" id="BMIU01000028">
    <property type="protein sequence ID" value="GGF48079.1"/>
    <property type="molecule type" value="Genomic_DNA"/>
</dbReference>
<name>A0ABQ1VBQ2_9BACT</name>
<evidence type="ECO:0000313" key="2">
    <source>
        <dbReference type="Proteomes" id="UP000647339"/>
    </source>
</evidence>